<protein>
    <submittedName>
        <fullName evidence="2">Uncharacterized protein</fullName>
    </submittedName>
</protein>
<dbReference type="Proteomes" id="UP000218811">
    <property type="component" value="Unassembled WGS sequence"/>
</dbReference>
<dbReference type="AlphaFoldDB" id="A0A2H3K2J3"/>
<evidence type="ECO:0000313" key="3">
    <source>
        <dbReference type="Proteomes" id="UP000218811"/>
    </source>
</evidence>
<feature type="compositionally biased region" description="Basic and acidic residues" evidence="1">
    <location>
        <begin position="96"/>
        <end position="108"/>
    </location>
</feature>
<feature type="compositionally biased region" description="Basic residues" evidence="1">
    <location>
        <begin position="149"/>
        <end position="159"/>
    </location>
</feature>
<feature type="compositionally biased region" description="Polar residues" evidence="1">
    <location>
        <begin position="56"/>
        <end position="77"/>
    </location>
</feature>
<feature type="region of interest" description="Disordered" evidence="1">
    <location>
        <begin position="1"/>
        <end position="272"/>
    </location>
</feature>
<evidence type="ECO:0000256" key="1">
    <source>
        <dbReference type="SAM" id="MobiDB-lite"/>
    </source>
</evidence>
<evidence type="ECO:0000313" key="2">
    <source>
        <dbReference type="EMBL" id="PCH44358.1"/>
    </source>
</evidence>
<feature type="compositionally biased region" description="Basic residues" evidence="1">
    <location>
        <begin position="42"/>
        <end position="52"/>
    </location>
</feature>
<sequence length="272" mass="30137">MPKAQPVAIATATKPEQGARARTSPLRQQAPLLRNAIQRNTRERRARARQRVTPKQVGTSNVQPPRSNSGAARSTNRAHPVGRAKGFTHPGQQQHSRTDKVRQAEKASPKPVHRRRPIRPEGEHADIPSGRRSTSQRQPPPLTLPPPRQRPRHAYRGHRVQGGPPLKSAGQPLRSALLKAQRDKGPTSTIHRLPSGHRQTIRPANLQRGRNRRDPETIEPTTSSRKGKNAREKRQGAWVAHPRTGQIPPSATFSVARSQRTGQDSQETAPPT</sequence>
<dbReference type="EMBL" id="KB468157">
    <property type="protein sequence ID" value="PCH44358.1"/>
    <property type="molecule type" value="Genomic_DNA"/>
</dbReference>
<reference evidence="2 3" key="1">
    <citation type="journal article" date="2012" name="Science">
        <title>The Paleozoic origin of enzymatic lignin decomposition reconstructed from 31 fungal genomes.</title>
        <authorList>
            <person name="Floudas D."/>
            <person name="Binder M."/>
            <person name="Riley R."/>
            <person name="Barry K."/>
            <person name="Blanchette R.A."/>
            <person name="Henrissat B."/>
            <person name="Martinez A.T."/>
            <person name="Otillar R."/>
            <person name="Spatafora J.W."/>
            <person name="Yadav J.S."/>
            <person name="Aerts A."/>
            <person name="Benoit I."/>
            <person name="Boyd A."/>
            <person name="Carlson A."/>
            <person name="Copeland A."/>
            <person name="Coutinho P.M."/>
            <person name="de Vries R.P."/>
            <person name="Ferreira P."/>
            <person name="Findley K."/>
            <person name="Foster B."/>
            <person name="Gaskell J."/>
            <person name="Glotzer D."/>
            <person name="Gorecki P."/>
            <person name="Heitman J."/>
            <person name="Hesse C."/>
            <person name="Hori C."/>
            <person name="Igarashi K."/>
            <person name="Jurgens J.A."/>
            <person name="Kallen N."/>
            <person name="Kersten P."/>
            <person name="Kohler A."/>
            <person name="Kuees U."/>
            <person name="Kumar T.K.A."/>
            <person name="Kuo A."/>
            <person name="LaButti K."/>
            <person name="Larrondo L.F."/>
            <person name="Lindquist E."/>
            <person name="Ling A."/>
            <person name="Lombard V."/>
            <person name="Lucas S."/>
            <person name="Lundell T."/>
            <person name="Martin R."/>
            <person name="McLaughlin D.J."/>
            <person name="Morgenstern I."/>
            <person name="Morin E."/>
            <person name="Murat C."/>
            <person name="Nagy L.G."/>
            <person name="Nolan M."/>
            <person name="Ohm R.A."/>
            <person name="Patyshakuliyeva A."/>
            <person name="Rokas A."/>
            <person name="Ruiz-Duenas F.J."/>
            <person name="Sabat G."/>
            <person name="Salamov A."/>
            <person name="Samejima M."/>
            <person name="Schmutz J."/>
            <person name="Slot J.C."/>
            <person name="St John F."/>
            <person name="Stenlid J."/>
            <person name="Sun H."/>
            <person name="Sun S."/>
            <person name="Syed K."/>
            <person name="Tsang A."/>
            <person name="Wiebenga A."/>
            <person name="Young D."/>
            <person name="Pisabarro A."/>
            <person name="Eastwood D.C."/>
            <person name="Martin F."/>
            <person name="Cullen D."/>
            <person name="Grigoriev I.V."/>
            <person name="Hibbett D.S."/>
        </authorList>
    </citation>
    <scope>NUCLEOTIDE SEQUENCE [LARGE SCALE GENOMIC DNA]</scope>
    <source>
        <strain evidence="2 3">MD-104</strain>
    </source>
</reference>
<feature type="compositionally biased region" description="Polar residues" evidence="1">
    <location>
        <begin position="247"/>
        <end position="272"/>
    </location>
</feature>
<gene>
    <name evidence="2" type="ORF">WOLCODRAFT_154399</name>
</gene>
<accession>A0A2H3K2J3</accession>
<organism evidence="2 3">
    <name type="scientific">Wolfiporia cocos (strain MD-104)</name>
    <name type="common">Brown rot fungus</name>
    <dbReference type="NCBI Taxonomy" id="742152"/>
    <lineage>
        <taxon>Eukaryota</taxon>
        <taxon>Fungi</taxon>
        <taxon>Dikarya</taxon>
        <taxon>Basidiomycota</taxon>
        <taxon>Agaricomycotina</taxon>
        <taxon>Agaricomycetes</taxon>
        <taxon>Polyporales</taxon>
        <taxon>Phaeolaceae</taxon>
        <taxon>Wolfiporia</taxon>
    </lineage>
</organism>
<keyword evidence="3" id="KW-1185">Reference proteome</keyword>
<proteinExistence type="predicted"/>
<name>A0A2H3K2J3_WOLCO</name>
<feature type="compositionally biased region" description="Pro residues" evidence="1">
    <location>
        <begin position="138"/>
        <end position="148"/>
    </location>
</feature>